<protein>
    <recommendedName>
        <fullName evidence="3">Secreted protein</fullName>
    </recommendedName>
</protein>
<reference evidence="2" key="1">
    <citation type="journal article" date="2019" name="Int. J. Syst. Evol. Microbiol.">
        <title>The Global Catalogue of Microorganisms (GCM) 10K type strain sequencing project: providing services to taxonomists for standard genome sequencing and annotation.</title>
        <authorList>
            <consortium name="The Broad Institute Genomics Platform"/>
            <consortium name="The Broad Institute Genome Sequencing Center for Infectious Disease"/>
            <person name="Wu L."/>
            <person name="Ma J."/>
        </authorList>
    </citation>
    <scope>NUCLEOTIDE SEQUENCE [LARGE SCALE GENOMIC DNA]</scope>
    <source>
        <strain evidence="2">CGMCC 4.7181</strain>
    </source>
</reference>
<evidence type="ECO:0000313" key="1">
    <source>
        <dbReference type="EMBL" id="GGO65876.1"/>
    </source>
</evidence>
<gene>
    <name evidence="1" type="ORF">GCM10010910_24010</name>
</gene>
<evidence type="ECO:0008006" key="3">
    <source>
        <dbReference type="Google" id="ProtNLM"/>
    </source>
</evidence>
<organism evidence="1 2">
    <name type="scientific">Microbacterium nanhaiense</name>
    <dbReference type="NCBI Taxonomy" id="1301026"/>
    <lineage>
        <taxon>Bacteria</taxon>
        <taxon>Bacillati</taxon>
        <taxon>Actinomycetota</taxon>
        <taxon>Actinomycetes</taxon>
        <taxon>Micrococcales</taxon>
        <taxon>Microbacteriaceae</taxon>
        <taxon>Microbacterium</taxon>
    </lineage>
</organism>
<dbReference type="Proteomes" id="UP000638043">
    <property type="component" value="Unassembled WGS sequence"/>
</dbReference>
<evidence type="ECO:0000313" key="2">
    <source>
        <dbReference type="Proteomes" id="UP000638043"/>
    </source>
</evidence>
<sequence length="68" mass="6931">MVRMSALKKWLIAAGIFALSVLVGSILGSPWLGVTLGVLVGIGAVIAMSSKAGGNQGIYDRDDDGAEL</sequence>
<dbReference type="EMBL" id="BMMQ01000008">
    <property type="protein sequence ID" value="GGO65876.1"/>
    <property type="molecule type" value="Genomic_DNA"/>
</dbReference>
<comment type="caution">
    <text evidence="1">The sequence shown here is derived from an EMBL/GenBank/DDBJ whole genome shotgun (WGS) entry which is preliminary data.</text>
</comment>
<proteinExistence type="predicted"/>
<keyword evidence="2" id="KW-1185">Reference proteome</keyword>
<name>A0ABQ2N426_9MICO</name>
<accession>A0ABQ2N426</accession>